<keyword evidence="2" id="KW-1185">Reference proteome</keyword>
<dbReference type="AlphaFoldDB" id="A0A9W7W6W1"/>
<accession>A0A9W7W6W1</accession>
<dbReference type="Proteomes" id="UP001138500">
    <property type="component" value="Unassembled WGS sequence"/>
</dbReference>
<evidence type="ECO:0000313" key="2">
    <source>
        <dbReference type="Proteomes" id="UP001138500"/>
    </source>
</evidence>
<dbReference type="GO" id="GO:0016787">
    <property type="term" value="F:hydrolase activity"/>
    <property type="evidence" value="ECO:0007669"/>
    <property type="project" value="UniProtKB-KW"/>
</dbReference>
<protein>
    <submittedName>
        <fullName evidence="1">Alpha/beta hydrolase fold</fullName>
    </submittedName>
</protein>
<proteinExistence type="predicted"/>
<reference evidence="1 2" key="1">
    <citation type="journal article" date="2018" name="IMA Fungus">
        <title>IMA Genome-F 10: Nine draft genome sequences of Claviceps purpurea s.lat., including C. arundinis, C. humidiphila, and C. cf. spartinae, pseudomolecules for the pitch canker pathogen Fusarium circinatum, draft genome of Davidsoniella eucalypti, Grosmannia galeiformis, Quambalaria eucalypti, and Teratosphaeria destructans.</title>
        <authorList>
            <person name="Wingfield B.D."/>
            <person name="Liu M."/>
            <person name="Nguyen H.D."/>
            <person name="Lane F.A."/>
            <person name="Morgan S.W."/>
            <person name="De Vos L."/>
            <person name="Wilken P.M."/>
            <person name="Duong T.A."/>
            <person name="Aylward J."/>
            <person name="Coetzee M.P."/>
            <person name="Dadej K."/>
            <person name="De Beer Z.W."/>
            <person name="Findlay W."/>
            <person name="Havenga M."/>
            <person name="Kolarik M."/>
            <person name="Menzies J.G."/>
            <person name="Naidoo K."/>
            <person name="Pochopski O."/>
            <person name="Shoukouhi P."/>
            <person name="Santana Q.C."/>
            <person name="Seifert K.A."/>
            <person name="Soal N."/>
            <person name="Steenkamp E.T."/>
            <person name="Tatham C.T."/>
            <person name="van der Nest M.A."/>
            <person name="Wingfield M.J."/>
        </authorList>
    </citation>
    <scope>NUCLEOTIDE SEQUENCE [LARGE SCALE GENOMIC DNA]</scope>
    <source>
        <strain evidence="1">CMW44962</strain>
    </source>
</reference>
<keyword evidence="1" id="KW-0378">Hydrolase</keyword>
<dbReference type="InterPro" id="IPR029058">
    <property type="entry name" value="AB_hydrolase_fold"/>
</dbReference>
<name>A0A9W7W6W1_9PEZI</name>
<comment type="caution">
    <text evidence="1">The sequence shown here is derived from an EMBL/GenBank/DDBJ whole genome shotgun (WGS) entry which is preliminary data.</text>
</comment>
<feature type="non-terminal residue" evidence="1">
    <location>
        <position position="1"/>
    </location>
</feature>
<dbReference type="Gene3D" id="3.40.50.1820">
    <property type="entry name" value="alpha/beta hydrolase"/>
    <property type="match status" value="1"/>
</dbReference>
<organism evidence="1 2">
    <name type="scientific">Teratosphaeria destructans</name>
    <dbReference type="NCBI Taxonomy" id="418781"/>
    <lineage>
        <taxon>Eukaryota</taxon>
        <taxon>Fungi</taxon>
        <taxon>Dikarya</taxon>
        <taxon>Ascomycota</taxon>
        <taxon>Pezizomycotina</taxon>
        <taxon>Dothideomycetes</taxon>
        <taxon>Dothideomycetidae</taxon>
        <taxon>Mycosphaerellales</taxon>
        <taxon>Teratosphaeriaceae</taxon>
        <taxon>Teratosphaeria</taxon>
    </lineage>
</organism>
<reference evidence="1 2" key="2">
    <citation type="journal article" date="2021" name="Curr. Genet.">
        <title>Genetic response to nitrogen starvation in the aggressive Eucalyptus foliar pathogen Teratosphaeria destructans.</title>
        <authorList>
            <person name="Havenga M."/>
            <person name="Wingfield B.D."/>
            <person name="Wingfield M.J."/>
            <person name="Dreyer L.L."/>
            <person name="Roets F."/>
            <person name="Aylward J."/>
        </authorList>
    </citation>
    <scope>NUCLEOTIDE SEQUENCE [LARGE SCALE GENOMIC DNA]</scope>
    <source>
        <strain evidence="1">CMW44962</strain>
    </source>
</reference>
<evidence type="ECO:0000313" key="1">
    <source>
        <dbReference type="EMBL" id="KAH9844910.1"/>
    </source>
</evidence>
<dbReference type="OrthoDB" id="5354320at2759"/>
<sequence>FVREELLADEDKIVARVAATQGVQVQYEEYEAMPHCFAMLIPHLATSDRCLQSWGDFCRRAVEAPATLQTTGTFVRVKTGREEPRDVTAMTALSVEQARGFMREAKERRIKGYEGEGKTLPKPAL</sequence>
<dbReference type="EMBL" id="RIBY02000202">
    <property type="protein sequence ID" value="KAH9844910.1"/>
    <property type="molecule type" value="Genomic_DNA"/>
</dbReference>
<gene>
    <name evidence="1" type="ORF">Tdes44962_MAKER07020</name>
</gene>